<reference evidence="3" key="2">
    <citation type="submission" date="2025-09" db="UniProtKB">
        <authorList>
            <consortium name="Ensembl"/>
        </authorList>
    </citation>
    <scope>IDENTIFICATION</scope>
</reference>
<dbReference type="GeneTree" id="ENSGT00650000094881"/>
<feature type="domain" description="DUF7886" evidence="2">
    <location>
        <begin position="81"/>
        <end position="220"/>
    </location>
</feature>
<proteinExistence type="predicted"/>
<dbReference type="OMA" id="QGIRVWD"/>
<feature type="region of interest" description="Disordered" evidence="1">
    <location>
        <begin position="45"/>
        <end position="85"/>
    </location>
</feature>
<protein>
    <submittedName>
        <fullName evidence="3">Si:dkey-19b23.7</fullName>
    </submittedName>
</protein>
<dbReference type="Pfam" id="PF25377">
    <property type="entry name" value="DUF7886"/>
    <property type="match status" value="1"/>
</dbReference>
<evidence type="ECO:0000313" key="4">
    <source>
        <dbReference type="Proteomes" id="UP000694388"/>
    </source>
</evidence>
<sequence length="259" mass="28440">MTSSLLVRVPSDYSNAGLGFQHFSLRLRGREELLVTVVNRETVGSRFQSDRGSPRSSDTAPVRASDCSLDEQQNEELLPASPGDQEAAIPPPGSSLFLLAAYARYGRPYVWLRSSPPNVIPPGACCDRPLPLPSTQHWLDHDVSVWDVIADLVSFCSDSRSSPPNPFAIDYAWLLILPHTARLFATGAAIHFLQSLFLKGDSRYHSALLGELLSLTRLHLDSLQQEALRRTDSSPDSSLTSHLSQLPTATDECETFLLG</sequence>
<dbReference type="Ensembl" id="ENSEBUT00000017652.1">
    <property type="protein sequence ID" value="ENSEBUP00000017076.1"/>
    <property type="gene ID" value="ENSEBUG00000010679.1"/>
</dbReference>
<name>A0A8C4QMD3_EPTBU</name>
<organism evidence="3 4">
    <name type="scientific">Eptatretus burgeri</name>
    <name type="common">Inshore hagfish</name>
    <dbReference type="NCBI Taxonomy" id="7764"/>
    <lineage>
        <taxon>Eukaryota</taxon>
        <taxon>Metazoa</taxon>
        <taxon>Chordata</taxon>
        <taxon>Craniata</taxon>
        <taxon>Vertebrata</taxon>
        <taxon>Cyclostomata</taxon>
        <taxon>Myxini</taxon>
        <taxon>Myxiniformes</taxon>
        <taxon>Myxinidae</taxon>
        <taxon>Eptatretinae</taxon>
        <taxon>Eptatretus</taxon>
    </lineage>
</organism>
<keyword evidence="4" id="KW-1185">Reference proteome</keyword>
<accession>A0A8C4QMD3</accession>
<evidence type="ECO:0000259" key="2">
    <source>
        <dbReference type="Pfam" id="PF25377"/>
    </source>
</evidence>
<evidence type="ECO:0000256" key="1">
    <source>
        <dbReference type="SAM" id="MobiDB-lite"/>
    </source>
</evidence>
<dbReference type="Proteomes" id="UP000694388">
    <property type="component" value="Unplaced"/>
</dbReference>
<dbReference type="PANTHER" id="PTHR47915">
    <property type="entry name" value="SI:DKEY-19B23.7"/>
    <property type="match status" value="1"/>
</dbReference>
<dbReference type="AlphaFoldDB" id="A0A8C4QMD3"/>
<dbReference type="InterPro" id="IPR057208">
    <property type="entry name" value="DUF7886"/>
</dbReference>
<reference evidence="3" key="1">
    <citation type="submission" date="2025-08" db="UniProtKB">
        <authorList>
            <consortium name="Ensembl"/>
        </authorList>
    </citation>
    <scope>IDENTIFICATION</scope>
</reference>
<evidence type="ECO:0000313" key="3">
    <source>
        <dbReference type="Ensembl" id="ENSEBUP00000017076.1"/>
    </source>
</evidence>
<dbReference type="PANTHER" id="PTHR47915:SF1">
    <property type="entry name" value="SI:DKEY-19B23.7"/>
    <property type="match status" value="1"/>
</dbReference>